<feature type="non-terminal residue" evidence="1">
    <location>
        <position position="25"/>
    </location>
</feature>
<accession>A0A382R2C7</accession>
<sequence length="25" mass="2872">MITELNAEDRKWVDSTLGSMTIEEC</sequence>
<organism evidence="1">
    <name type="scientific">marine metagenome</name>
    <dbReference type="NCBI Taxonomy" id="408172"/>
    <lineage>
        <taxon>unclassified sequences</taxon>
        <taxon>metagenomes</taxon>
        <taxon>ecological metagenomes</taxon>
    </lineage>
</organism>
<reference evidence="1" key="1">
    <citation type="submission" date="2018-05" db="EMBL/GenBank/DDBJ databases">
        <authorList>
            <person name="Lanie J.A."/>
            <person name="Ng W.-L."/>
            <person name="Kazmierczak K.M."/>
            <person name="Andrzejewski T.M."/>
            <person name="Davidsen T.M."/>
            <person name="Wayne K.J."/>
            <person name="Tettelin H."/>
            <person name="Glass J.I."/>
            <person name="Rusch D."/>
            <person name="Podicherti R."/>
            <person name="Tsui H.-C.T."/>
            <person name="Winkler M.E."/>
        </authorList>
    </citation>
    <scope>NUCLEOTIDE SEQUENCE</scope>
</reference>
<evidence type="ECO:0000313" key="1">
    <source>
        <dbReference type="EMBL" id="SVC91367.1"/>
    </source>
</evidence>
<protein>
    <submittedName>
        <fullName evidence="1">Uncharacterized protein</fullName>
    </submittedName>
</protein>
<name>A0A382R2C7_9ZZZZ</name>
<proteinExistence type="predicted"/>
<dbReference type="EMBL" id="UINC01118317">
    <property type="protein sequence ID" value="SVC91367.1"/>
    <property type="molecule type" value="Genomic_DNA"/>
</dbReference>
<dbReference type="AlphaFoldDB" id="A0A382R2C7"/>
<gene>
    <name evidence="1" type="ORF">METZ01_LOCUS344221</name>
</gene>